<keyword evidence="4 7" id="KW-0812">Transmembrane</keyword>
<keyword evidence="10" id="KW-1185">Reference proteome</keyword>
<dbReference type="InterPro" id="IPR036942">
    <property type="entry name" value="Beta-barrel_TonB_sf"/>
</dbReference>
<dbReference type="SUPFAM" id="SSF49464">
    <property type="entry name" value="Carboxypeptidase regulatory domain-like"/>
    <property type="match status" value="1"/>
</dbReference>
<keyword evidence="2 7" id="KW-0813">Transport</keyword>
<sequence>MRQIKINGVMKAVLWAIISVFFSFTQLSAQNASTRIIKGKVISSVSQASVPGASVSVKGTHNSVIAGDDGEFTIYAQTGDILVVSYVGFKSKEVKVAAGENTINIGLTQDYSNLQDVVVIGYGKTRKSDLSSAVGTISNTELTKTINVTLDEALQGKAANVYVSQTSGQPGAGASVIIRGVSTVTGNYQPLYVIDGVQIRPSTPTGGTYNQPSGYTNELAGLNPDDIENISVLEGAAATSIYGAAGANGVLMITTKRGKSGQTKVSASSLLTSQQRPTERPVMNLQEYAIYIHRLQALGLVGAEPPELGDPSLLGPGTNWQNALFRNTLLQKHSLAISGGSDKTTFYLSGDYLSQDGVALGSGFNRGSIRLNLDNQANKWLKFGVSLNAFTTKEKVNTLNGNLINIAITQNPTIPVKNPDGSFGGPAPAQTQYAQTNPVALALLNNNYNTSFGGIGNFYLDISPIKGLVWHTEVNGNYTFTNNYTFNPYYSLGSYQGNKTSGSRASGNNYWTSLNTRVQYDFAIQKHVITAMAGHEAAHYAYQGLSASGINYSTSLIQELSVADPLSPPGTSYRGDGATESYFGRLNYTYDNKYIAQFVIRRDGSSNFGANNRFGTFPAASVAWKISEEKFMKSLTFINDLKLRAEYGISGNSGNNGSAIYSNLYAASTVWGGGLLPANFQNPNLKWEQDKSKNIGLDLHMFNNRVEVIADAYIKDISNLILIASGSDVLGGNISGGYGGLLSWPTENYGGIQNRGLGITLNTVNVSTKDFQWKTGFNFSIDKNKVTKLVTPLLTTYQSNTNSLQAQFLTEVGQPIGMITGYIAEGLFADYKDIAGHAIQTSNGILTIDPRQGSWVGDVKFKDIAGKDTIINGKHESLPDGIIDAKDRKILGNPWPKFTYNFTTSFSYKGFDLSLFFTGVSGNQILNLTRYQNEMPLGSGVYSNYYKSVANFAVPSSLDAADALTATLTNPGTKIFRPTQTDANGNVRLSQWDIENGSYLKLKNARLAYRVPSRYLSSTHIIRGATIIAQAQNVFTITKYTGFDPEVGMYNYKGVTNIIGLDEGRYPVTRSYSISLALDF</sequence>
<comment type="subcellular location">
    <subcellularLocation>
        <location evidence="1 7">Cell outer membrane</location>
        <topology evidence="1 7">Multi-pass membrane protein</topology>
    </subcellularLocation>
</comment>
<dbReference type="NCBIfam" id="TIGR04057">
    <property type="entry name" value="SusC_RagA_signa"/>
    <property type="match status" value="1"/>
</dbReference>
<dbReference type="EMBL" id="VYQF01000011">
    <property type="protein sequence ID" value="KAA9035683.1"/>
    <property type="molecule type" value="Genomic_DNA"/>
</dbReference>
<evidence type="ECO:0000256" key="3">
    <source>
        <dbReference type="ARBA" id="ARBA00022452"/>
    </source>
</evidence>
<evidence type="ECO:0000313" key="10">
    <source>
        <dbReference type="Proteomes" id="UP000326903"/>
    </source>
</evidence>
<gene>
    <name evidence="9" type="ORF">FW778_20890</name>
</gene>
<proteinExistence type="inferred from homology"/>
<comment type="caution">
    <text evidence="9">The sequence shown here is derived from an EMBL/GenBank/DDBJ whole genome shotgun (WGS) entry which is preliminary data.</text>
</comment>
<dbReference type="Gene3D" id="2.60.40.1120">
    <property type="entry name" value="Carboxypeptidase-like, regulatory domain"/>
    <property type="match status" value="1"/>
</dbReference>
<dbReference type="Gene3D" id="2.40.170.20">
    <property type="entry name" value="TonB-dependent receptor, beta-barrel domain"/>
    <property type="match status" value="1"/>
</dbReference>
<keyword evidence="5 7" id="KW-0472">Membrane</keyword>
<dbReference type="NCBIfam" id="TIGR04056">
    <property type="entry name" value="OMP_RagA_SusC"/>
    <property type="match status" value="1"/>
</dbReference>
<evidence type="ECO:0000256" key="4">
    <source>
        <dbReference type="ARBA" id="ARBA00022692"/>
    </source>
</evidence>
<dbReference type="Pfam" id="PF07715">
    <property type="entry name" value="Plug"/>
    <property type="match status" value="1"/>
</dbReference>
<feature type="domain" description="TonB-dependent receptor plug" evidence="8">
    <location>
        <begin position="127"/>
        <end position="250"/>
    </location>
</feature>
<keyword evidence="6 7" id="KW-0998">Cell outer membrane</keyword>
<evidence type="ECO:0000256" key="7">
    <source>
        <dbReference type="PROSITE-ProRule" id="PRU01360"/>
    </source>
</evidence>
<dbReference type="Proteomes" id="UP000326903">
    <property type="component" value="Unassembled WGS sequence"/>
</dbReference>
<dbReference type="InterPro" id="IPR023997">
    <property type="entry name" value="TonB-dep_OMP_SusC/RagA_CS"/>
</dbReference>
<reference evidence="9 10" key="1">
    <citation type="submission" date="2019-09" db="EMBL/GenBank/DDBJ databases">
        <title>Draft genome sequence of Ginsengibacter sp. BR5-29.</title>
        <authorList>
            <person name="Im W.-T."/>
        </authorList>
    </citation>
    <scope>NUCLEOTIDE SEQUENCE [LARGE SCALE GENOMIC DNA]</scope>
    <source>
        <strain evidence="9 10">BR5-29</strain>
    </source>
</reference>
<dbReference type="InterPro" id="IPR008969">
    <property type="entry name" value="CarboxyPept-like_regulatory"/>
</dbReference>
<dbReference type="Gene3D" id="2.170.130.10">
    <property type="entry name" value="TonB-dependent receptor, plug domain"/>
    <property type="match status" value="1"/>
</dbReference>
<keyword evidence="9" id="KW-0675">Receptor</keyword>
<evidence type="ECO:0000256" key="2">
    <source>
        <dbReference type="ARBA" id="ARBA00022448"/>
    </source>
</evidence>
<evidence type="ECO:0000256" key="6">
    <source>
        <dbReference type="ARBA" id="ARBA00023237"/>
    </source>
</evidence>
<keyword evidence="3 7" id="KW-1134">Transmembrane beta strand</keyword>
<evidence type="ECO:0000256" key="5">
    <source>
        <dbReference type="ARBA" id="ARBA00023136"/>
    </source>
</evidence>
<dbReference type="PROSITE" id="PS52016">
    <property type="entry name" value="TONB_DEPENDENT_REC_3"/>
    <property type="match status" value="1"/>
</dbReference>
<dbReference type="InterPro" id="IPR012910">
    <property type="entry name" value="Plug_dom"/>
</dbReference>
<protein>
    <submittedName>
        <fullName evidence="9">TonB-dependent receptor</fullName>
    </submittedName>
</protein>
<dbReference type="SUPFAM" id="SSF56935">
    <property type="entry name" value="Porins"/>
    <property type="match status" value="1"/>
</dbReference>
<evidence type="ECO:0000313" key="9">
    <source>
        <dbReference type="EMBL" id="KAA9035683.1"/>
    </source>
</evidence>
<comment type="similarity">
    <text evidence="7">Belongs to the TonB-dependent receptor family.</text>
</comment>
<dbReference type="RefSeq" id="WP_150416839.1">
    <property type="nucleotide sequence ID" value="NZ_VYQF01000011.1"/>
</dbReference>
<organism evidence="9 10">
    <name type="scientific">Ginsengibacter hankyongi</name>
    <dbReference type="NCBI Taxonomy" id="2607284"/>
    <lineage>
        <taxon>Bacteria</taxon>
        <taxon>Pseudomonadati</taxon>
        <taxon>Bacteroidota</taxon>
        <taxon>Chitinophagia</taxon>
        <taxon>Chitinophagales</taxon>
        <taxon>Chitinophagaceae</taxon>
        <taxon>Ginsengibacter</taxon>
    </lineage>
</organism>
<dbReference type="InterPro" id="IPR039426">
    <property type="entry name" value="TonB-dep_rcpt-like"/>
</dbReference>
<dbReference type="GO" id="GO:0009279">
    <property type="term" value="C:cell outer membrane"/>
    <property type="evidence" value="ECO:0007669"/>
    <property type="project" value="UniProtKB-SubCell"/>
</dbReference>
<evidence type="ECO:0000256" key="1">
    <source>
        <dbReference type="ARBA" id="ARBA00004571"/>
    </source>
</evidence>
<dbReference type="InterPro" id="IPR023996">
    <property type="entry name" value="TonB-dep_OMP_SusC/RagA"/>
</dbReference>
<dbReference type="AlphaFoldDB" id="A0A5J5ID82"/>
<accession>A0A5J5ID82</accession>
<dbReference type="InterPro" id="IPR037066">
    <property type="entry name" value="Plug_dom_sf"/>
</dbReference>
<dbReference type="Pfam" id="PF13715">
    <property type="entry name" value="CarbopepD_reg_2"/>
    <property type="match status" value="1"/>
</dbReference>
<evidence type="ECO:0000259" key="8">
    <source>
        <dbReference type="Pfam" id="PF07715"/>
    </source>
</evidence>
<name>A0A5J5ID82_9BACT</name>